<sequence>MSYCLDVETFISEIKKHPEIWDLTCEDNRHKMRKQRAWSEVARLFIEEFDGMSEVDKTDTENCTANGGIYETPSSDT</sequence>
<reference evidence="1 2" key="1">
    <citation type="journal article" date="2022" name="Genome Biol. Evol.">
        <title>The Spruce Budworm Genome: Reconstructing the Evolutionary History of Antifreeze Proteins.</title>
        <authorList>
            <person name="Beliveau C."/>
            <person name="Gagne P."/>
            <person name="Picq S."/>
            <person name="Vernygora O."/>
            <person name="Keeling C.I."/>
            <person name="Pinkney K."/>
            <person name="Doucet D."/>
            <person name="Wen F."/>
            <person name="Johnston J.S."/>
            <person name="Maaroufi H."/>
            <person name="Boyle B."/>
            <person name="Laroche J."/>
            <person name="Dewar K."/>
            <person name="Juretic N."/>
            <person name="Blackburn G."/>
            <person name="Nisole A."/>
            <person name="Brunet B."/>
            <person name="Brandao M."/>
            <person name="Lumley L."/>
            <person name="Duan J."/>
            <person name="Quan G."/>
            <person name="Lucarotti C.J."/>
            <person name="Roe A.D."/>
            <person name="Sperling F.A.H."/>
            <person name="Levesque R.C."/>
            <person name="Cusson M."/>
        </authorList>
    </citation>
    <scope>NUCLEOTIDE SEQUENCE [LARGE SCALE GENOMIC DNA]</scope>
    <source>
        <strain evidence="1">Glfc:IPQL:Cfum</strain>
    </source>
</reference>
<accession>A0ACC0KZV4</accession>
<comment type="caution">
    <text evidence="1">The sequence shown here is derived from an EMBL/GenBank/DDBJ whole genome shotgun (WGS) entry which is preliminary data.</text>
</comment>
<dbReference type="EMBL" id="CM046109">
    <property type="protein sequence ID" value="KAI8441807.1"/>
    <property type="molecule type" value="Genomic_DNA"/>
</dbReference>
<proteinExistence type="predicted"/>
<keyword evidence="2" id="KW-1185">Reference proteome</keyword>
<dbReference type="Proteomes" id="UP001064048">
    <property type="component" value="Chromosome 9"/>
</dbReference>
<protein>
    <submittedName>
        <fullName evidence="1">Uncharacterized protein</fullName>
    </submittedName>
</protein>
<gene>
    <name evidence="1" type="ORF">MSG28_005493</name>
</gene>
<organism evidence="1 2">
    <name type="scientific">Choristoneura fumiferana</name>
    <name type="common">Spruce budworm moth</name>
    <name type="synonym">Archips fumiferana</name>
    <dbReference type="NCBI Taxonomy" id="7141"/>
    <lineage>
        <taxon>Eukaryota</taxon>
        <taxon>Metazoa</taxon>
        <taxon>Ecdysozoa</taxon>
        <taxon>Arthropoda</taxon>
        <taxon>Hexapoda</taxon>
        <taxon>Insecta</taxon>
        <taxon>Pterygota</taxon>
        <taxon>Neoptera</taxon>
        <taxon>Endopterygota</taxon>
        <taxon>Lepidoptera</taxon>
        <taxon>Glossata</taxon>
        <taxon>Ditrysia</taxon>
        <taxon>Tortricoidea</taxon>
        <taxon>Tortricidae</taxon>
        <taxon>Tortricinae</taxon>
        <taxon>Choristoneura</taxon>
    </lineage>
</organism>
<name>A0ACC0KZV4_CHOFU</name>
<evidence type="ECO:0000313" key="1">
    <source>
        <dbReference type="EMBL" id="KAI8441807.1"/>
    </source>
</evidence>
<evidence type="ECO:0000313" key="2">
    <source>
        <dbReference type="Proteomes" id="UP001064048"/>
    </source>
</evidence>